<evidence type="ECO:0000313" key="1">
    <source>
        <dbReference type="EMBL" id="MFE4104811.1"/>
    </source>
</evidence>
<protein>
    <submittedName>
        <fullName evidence="1">Uncharacterized protein</fullName>
    </submittedName>
</protein>
<dbReference type="RefSeq" id="WP_377960448.1">
    <property type="nucleotide sequence ID" value="NZ_JBHZOL010000004.1"/>
</dbReference>
<accession>A0ABW6I9G9</accession>
<dbReference type="Proteomes" id="UP001600165">
    <property type="component" value="Unassembled WGS sequence"/>
</dbReference>
<comment type="caution">
    <text evidence="1">The sequence shown here is derived from an EMBL/GenBank/DDBJ whole genome shotgun (WGS) entry which is preliminary data.</text>
</comment>
<keyword evidence="2" id="KW-1185">Reference proteome</keyword>
<dbReference type="EMBL" id="JBHZOL010000004">
    <property type="protein sequence ID" value="MFE4104811.1"/>
    <property type="molecule type" value="Genomic_DNA"/>
</dbReference>
<reference evidence="1 2" key="1">
    <citation type="submission" date="2024-10" db="EMBL/GenBank/DDBJ databases">
        <authorList>
            <person name="Ratan Roy A."/>
            <person name="Morales Sandoval P.H."/>
            <person name="De Los Santos Villalobos S."/>
            <person name="Chakraborty S."/>
            <person name="Mukherjee J."/>
        </authorList>
    </citation>
    <scope>NUCLEOTIDE SEQUENCE [LARGE SCALE GENOMIC DNA]</scope>
    <source>
        <strain evidence="1 2">S1</strain>
    </source>
</reference>
<evidence type="ECO:0000313" key="2">
    <source>
        <dbReference type="Proteomes" id="UP001600165"/>
    </source>
</evidence>
<proteinExistence type="predicted"/>
<gene>
    <name evidence="1" type="ORF">ACFVKH_00890</name>
</gene>
<name>A0ABW6I9G9_9CYAN</name>
<sequence>MVHFSTNLFEKEFDFVAIDRTVHTVLDLAAQDPYSLYLFFHRYTYFNAYASAMISRLASSIGLSRYLFTQPHERVAEAADRGLEIAAKILTAAVDEGTYENPSHRALAQLTLKTVGDYAQLSIEQRNQVLVPQWLDQLVQRLIVSYQGIPGNVAALVQGIGLHIASEVLGDREYALIDKVIRHDYAGTHFDRFLNDHAQPGEIDGRKFHPWCWIVIHSRYEGSGVEVEHADYALAALNLAAQYRPESEQQVRDWAIQGFSEFVTLQQKLFREIYRECLDLRRNHATKTIVSV</sequence>
<organism evidence="1 2">
    <name type="scientific">Almyronema epifaneia S1</name>
    <dbReference type="NCBI Taxonomy" id="2991925"/>
    <lineage>
        <taxon>Bacteria</taxon>
        <taxon>Bacillati</taxon>
        <taxon>Cyanobacteriota</taxon>
        <taxon>Cyanophyceae</taxon>
        <taxon>Nodosilineales</taxon>
        <taxon>Nodosilineaceae</taxon>
        <taxon>Almyronema</taxon>
        <taxon>Almyronema epifaneia</taxon>
    </lineage>
</organism>